<dbReference type="PATRIC" id="fig|884204.3.peg.3969"/>
<evidence type="ECO:0000313" key="2">
    <source>
        <dbReference type="Proteomes" id="UP000010087"/>
    </source>
</evidence>
<accession>A0A0H3HTK4</accession>
<name>A0A0H3HTK4_BURP2</name>
<gene>
    <name evidence="1" type="ordered locus">BP1026B_I3626</name>
</gene>
<dbReference type="EMBL" id="CP002833">
    <property type="protein sequence ID" value="AFI68190.1"/>
    <property type="molecule type" value="Genomic_DNA"/>
</dbReference>
<dbReference type="RefSeq" id="WP_004534427.1">
    <property type="nucleotide sequence ID" value="NC_017831.1"/>
</dbReference>
<proteinExistence type="predicted"/>
<dbReference type="Proteomes" id="UP000010087">
    <property type="component" value="Chromosome 1"/>
</dbReference>
<reference evidence="1 2" key="1">
    <citation type="journal article" date="2012" name="PLoS ONE">
        <title>Evolution of Burkholderia pseudomallei in recurrent melioidosis.</title>
        <authorList>
            <person name="Hayden H.S."/>
            <person name="Lim R."/>
            <person name="Brittnacher M.J."/>
            <person name="Sims E.H."/>
            <person name="Ramage E.R."/>
            <person name="Fong C."/>
            <person name="Wu Z."/>
            <person name="Crist E."/>
            <person name="Chang J."/>
            <person name="Zhou Y."/>
            <person name="Radey M."/>
            <person name="Rohmer L."/>
            <person name="Haugen E."/>
            <person name="Gillett W."/>
            <person name="Wuthiekanun V."/>
            <person name="Peacock S.J."/>
            <person name="Kaul R."/>
            <person name="Miller S.I."/>
            <person name="Manoil C."/>
            <person name="Jacobs M.A."/>
        </authorList>
    </citation>
    <scope>NUCLEOTIDE SEQUENCE [LARGE SCALE GENOMIC DNA]</scope>
    <source>
        <strain evidence="1 2">1026b</strain>
    </source>
</reference>
<dbReference type="GeneID" id="93058644"/>
<sequence>MRTPALIEPALRQALHGPKRHDVQAALGWDDSQVSRFLSGGQGIVIDKIDTLVAAVGFVLVTRKYLDAVATLGEVGVHCECARRGYGECRQGGNPCES</sequence>
<dbReference type="AlphaFoldDB" id="A0A0H3HTK4"/>
<evidence type="ECO:0000313" key="1">
    <source>
        <dbReference type="EMBL" id="AFI68190.1"/>
    </source>
</evidence>
<protein>
    <recommendedName>
        <fullName evidence="3">DNA-binding protein</fullName>
    </recommendedName>
</protein>
<evidence type="ECO:0008006" key="3">
    <source>
        <dbReference type="Google" id="ProtNLM"/>
    </source>
</evidence>
<dbReference type="KEGG" id="bpz:BP1026B_I3626"/>
<organism evidence="1 2">
    <name type="scientific">Burkholderia pseudomallei (strain 1026b)</name>
    <dbReference type="NCBI Taxonomy" id="884204"/>
    <lineage>
        <taxon>Bacteria</taxon>
        <taxon>Pseudomonadati</taxon>
        <taxon>Pseudomonadota</taxon>
        <taxon>Betaproteobacteria</taxon>
        <taxon>Burkholderiales</taxon>
        <taxon>Burkholderiaceae</taxon>
        <taxon>Burkholderia</taxon>
        <taxon>pseudomallei group</taxon>
    </lineage>
</organism>